<comment type="caution">
    <text evidence="1">The sequence shown here is derived from an EMBL/GenBank/DDBJ whole genome shotgun (WGS) entry which is preliminary data.</text>
</comment>
<evidence type="ECO:0008006" key="2">
    <source>
        <dbReference type="Google" id="ProtNLM"/>
    </source>
</evidence>
<dbReference type="EMBL" id="DSRP01000102">
    <property type="protein sequence ID" value="HGG91604.1"/>
    <property type="molecule type" value="Genomic_DNA"/>
</dbReference>
<evidence type="ECO:0000313" key="1">
    <source>
        <dbReference type="EMBL" id="HGG91604.1"/>
    </source>
</evidence>
<dbReference type="InterPro" id="IPR012675">
    <property type="entry name" value="Beta-grasp_dom_sf"/>
</dbReference>
<dbReference type="InterPro" id="IPR016155">
    <property type="entry name" value="Mopterin_synth/thiamin_S_b"/>
</dbReference>
<dbReference type="InterPro" id="IPR003749">
    <property type="entry name" value="ThiS/MoaD-like"/>
</dbReference>
<dbReference type="AlphaFoldDB" id="A0A7C3WCN9"/>
<gene>
    <name evidence="1" type="ORF">ENR59_01450</name>
</gene>
<organism evidence="1">
    <name type="scientific">Fundidesulfovibrio putealis</name>
    <dbReference type="NCBI Taxonomy" id="270496"/>
    <lineage>
        <taxon>Bacteria</taxon>
        <taxon>Pseudomonadati</taxon>
        <taxon>Thermodesulfobacteriota</taxon>
        <taxon>Desulfovibrionia</taxon>
        <taxon>Desulfovibrionales</taxon>
        <taxon>Desulfovibrionaceae</taxon>
        <taxon>Fundidesulfovibrio</taxon>
    </lineage>
</organism>
<name>A0A7C3WCN9_9BACT</name>
<dbReference type="Gene3D" id="3.10.20.30">
    <property type="match status" value="1"/>
</dbReference>
<reference evidence="1" key="1">
    <citation type="journal article" date="2020" name="mSystems">
        <title>Genome- and Community-Level Interaction Insights into Carbon Utilization and Element Cycling Functions of Hydrothermarchaeota in Hydrothermal Sediment.</title>
        <authorList>
            <person name="Zhou Z."/>
            <person name="Liu Y."/>
            <person name="Xu W."/>
            <person name="Pan J."/>
            <person name="Luo Z.H."/>
            <person name="Li M."/>
        </authorList>
    </citation>
    <scope>NUCLEOTIDE SEQUENCE [LARGE SCALE GENOMIC DNA]</scope>
    <source>
        <strain evidence="1">SpSt-413</strain>
    </source>
</reference>
<accession>A0A7C3WCN9</accession>
<sequence>MRVSVSCLPPLGERLNAPDALDLPDGATLAHALERLRIPPGMEVLVLLDGQAAHPAQPIAPGQSIRLLPMVDGG</sequence>
<proteinExistence type="predicted"/>
<protein>
    <recommendedName>
        <fullName evidence="2">MoaD/ThiS family protein</fullName>
    </recommendedName>
</protein>
<dbReference type="Pfam" id="PF02597">
    <property type="entry name" value="ThiS"/>
    <property type="match status" value="1"/>
</dbReference>
<dbReference type="SUPFAM" id="SSF54285">
    <property type="entry name" value="MoaD/ThiS"/>
    <property type="match status" value="1"/>
</dbReference>